<dbReference type="PROSITE" id="PS50883">
    <property type="entry name" value="EAL"/>
    <property type="match status" value="1"/>
</dbReference>
<dbReference type="InterPro" id="IPR000014">
    <property type="entry name" value="PAS"/>
</dbReference>
<dbReference type="CDD" id="cd01948">
    <property type="entry name" value="EAL"/>
    <property type="match status" value="1"/>
</dbReference>
<gene>
    <name evidence="5" type="ORF">ACFFLH_15250</name>
</gene>
<evidence type="ECO:0000259" key="2">
    <source>
        <dbReference type="PROSITE" id="PS50113"/>
    </source>
</evidence>
<dbReference type="CDD" id="cd00130">
    <property type="entry name" value="PAS"/>
    <property type="match status" value="1"/>
</dbReference>
<evidence type="ECO:0000313" key="6">
    <source>
        <dbReference type="Proteomes" id="UP001589628"/>
    </source>
</evidence>
<evidence type="ECO:0000259" key="3">
    <source>
        <dbReference type="PROSITE" id="PS50883"/>
    </source>
</evidence>
<dbReference type="Pfam" id="PF13426">
    <property type="entry name" value="PAS_9"/>
    <property type="match status" value="2"/>
</dbReference>
<dbReference type="PANTHER" id="PTHR44757">
    <property type="entry name" value="DIGUANYLATE CYCLASE DGCP"/>
    <property type="match status" value="1"/>
</dbReference>
<dbReference type="EMBL" id="JBHLZN010000006">
    <property type="protein sequence ID" value="MFB9887772.1"/>
    <property type="molecule type" value="Genomic_DNA"/>
</dbReference>
<evidence type="ECO:0000256" key="1">
    <source>
        <dbReference type="SAM" id="Coils"/>
    </source>
</evidence>
<dbReference type="Pfam" id="PF00990">
    <property type="entry name" value="GGDEF"/>
    <property type="match status" value="1"/>
</dbReference>
<dbReference type="CDD" id="cd01949">
    <property type="entry name" value="GGDEF"/>
    <property type="match status" value="1"/>
</dbReference>
<name>A0ABV5ZER4_9GAMM</name>
<dbReference type="InterPro" id="IPR001633">
    <property type="entry name" value="EAL_dom"/>
</dbReference>
<dbReference type="InterPro" id="IPR035965">
    <property type="entry name" value="PAS-like_dom_sf"/>
</dbReference>
<comment type="caution">
    <text evidence="5">The sequence shown here is derived from an EMBL/GenBank/DDBJ whole genome shotgun (WGS) entry which is preliminary data.</text>
</comment>
<dbReference type="InterPro" id="IPR012226">
    <property type="entry name" value="Diguanyl_cyclase/Pdiesterase"/>
</dbReference>
<dbReference type="Gene3D" id="3.30.70.270">
    <property type="match status" value="1"/>
</dbReference>
<organism evidence="5 6">
    <name type="scientific">Balneatrix alpica</name>
    <dbReference type="NCBI Taxonomy" id="75684"/>
    <lineage>
        <taxon>Bacteria</taxon>
        <taxon>Pseudomonadati</taxon>
        <taxon>Pseudomonadota</taxon>
        <taxon>Gammaproteobacteria</taxon>
        <taxon>Oceanospirillales</taxon>
        <taxon>Balneatrichaceae</taxon>
        <taxon>Balneatrix</taxon>
    </lineage>
</organism>
<dbReference type="InterPro" id="IPR029787">
    <property type="entry name" value="Nucleotide_cyclase"/>
</dbReference>
<keyword evidence="6" id="KW-1185">Reference proteome</keyword>
<dbReference type="InterPro" id="IPR000700">
    <property type="entry name" value="PAS-assoc_C"/>
</dbReference>
<dbReference type="NCBIfam" id="TIGR00229">
    <property type="entry name" value="sensory_box"/>
    <property type="match status" value="2"/>
</dbReference>
<dbReference type="RefSeq" id="WP_051527596.1">
    <property type="nucleotide sequence ID" value="NZ_JBHLZN010000006.1"/>
</dbReference>
<sequence length="765" mass="88661">MHKLLQRQLRRYLGESQTLDPQWQALLEAIDQTYQQMDQDRALMERSLELTSQELRSRYQALEQQLASQSEQQRRLQQTLAVMRATLESSADAIIAISSYGRVQHFNQEFIALWNLQEVNLERAHISQFFDRIMEQVEQPEGFMEAIRALHRNSQAEGRDLVMMKDGRLLERISWPQRQGEAYIGRVWSFRDITERHQSKQRLRLSTKVFDSTSQGIVVLDRFGCIQEVNQAFCQLFMAEEAQLRGQPLAEKLASSRHDKYFYQDLLDDVREQQSWSGEIWELNPHTKQLLVLWVSISLVRDNQDQVEHMICMFSDITAMKQAEEKLQQLAYEDQLTGLANRTRLQENLHSAMQEPGMQGKRVAIFYMDLDRFKHVNDVFGHAAGDWLLGEVAKRLQKAIRASDLVARQGGDEFIIALLDVTSTTEVEEVAKRILRLMSDPFVLGQQELFVGATIGIDTGTVGQDNWQVLMRHADMALNHAKRSGKNTYLFFEAHWHDHAKQRLQLETELRYAIEHSELELHLQPQITMDSKRLVGFEGLVRWQHPRRGMVMPGHFISIAEETGLIVPLGEWVLQEACRLQAQWQQQGLPLVSMAVNLSPLQLQDKGLPERLADYLRRHQLDPHWLELEITESLAMQHQDVSYQILQVLQEMGVGLALDDFGTGYSSLSQLKRFPFTKLKIDRSFVLDLLDDENDRDITRSIIQLGKTLGLHVLAEGVEEEAQRQLLAKLGCHYFQGYLYSRPLPPTQAELFLRQRHRSRLKRPG</sequence>
<dbReference type="SUPFAM" id="SSF141868">
    <property type="entry name" value="EAL domain-like"/>
    <property type="match status" value="1"/>
</dbReference>
<dbReference type="Gene3D" id="3.20.20.450">
    <property type="entry name" value="EAL domain"/>
    <property type="match status" value="1"/>
</dbReference>
<dbReference type="PANTHER" id="PTHR44757:SF2">
    <property type="entry name" value="BIOFILM ARCHITECTURE MAINTENANCE PROTEIN MBAA"/>
    <property type="match status" value="1"/>
</dbReference>
<dbReference type="SMART" id="SM00267">
    <property type="entry name" value="GGDEF"/>
    <property type="match status" value="1"/>
</dbReference>
<protein>
    <submittedName>
        <fullName evidence="5">EAL domain-containing protein</fullName>
    </submittedName>
</protein>
<feature type="domain" description="PAC" evidence="2">
    <location>
        <begin position="276"/>
        <end position="329"/>
    </location>
</feature>
<dbReference type="SUPFAM" id="SSF55073">
    <property type="entry name" value="Nucleotide cyclase"/>
    <property type="match status" value="1"/>
</dbReference>
<feature type="coiled-coil region" evidence="1">
    <location>
        <begin position="45"/>
        <end position="79"/>
    </location>
</feature>
<proteinExistence type="predicted"/>
<evidence type="ECO:0000259" key="4">
    <source>
        <dbReference type="PROSITE" id="PS50887"/>
    </source>
</evidence>
<dbReference type="PROSITE" id="PS50113">
    <property type="entry name" value="PAC"/>
    <property type="match status" value="1"/>
</dbReference>
<dbReference type="SUPFAM" id="SSF55785">
    <property type="entry name" value="PYP-like sensor domain (PAS domain)"/>
    <property type="match status" value="2"/>
</dbReference>
<dbReference type="Pfam" id="PF00563">
    <property type="entry name" value="EAL"/>
    <property type="match status" value="1"/>
</dbReference>
<feature type="domain" description="GGDEF" evidence="4">
    <location>
        <begin position="361"/>
        <end position="494"/>
    </location>
</feature>
<dbReference type="InterPro" id="IPR000160">
    <property type="entry name" value="GGDEF_dom"/>
</dbReference>
<dbReference type="PROSITE" id="PS50887">
    <property type="entry name" value="GGDEF"/>
    <property type="match status" value="1"/>
</dbReference>
<evidence type="ECO:0000313" key="5">
    <source>
        <dbReference type="EMBL" id="MFB9887772.1"/>
    </source>
</evidence>
<dbReference type="Proteomes" id="UP001589628">
    <property type="component" value="Unassembled WGS sequence"/>
</dbReference>
<feature type="domain" description="EAL" evidence="3">
    <location>
        <begin position="503"/>
        <end position="757"/>
    </location>
</feature>
<dbReference type="NCBIfam" id="TIGR00254">
    <property type="entry name" value="GGDEF"/>
    <property type="match status" value="1"/>
</dbReference>
<dbReference type="PIRSF" id="PIRSF005925">
    <property type="entry name" value="Dos"/>
    <property type="match status" value="1"/>
</dbReference>
<dbReference type="Gene3D" id="3.30.450.20">
    <property type="entry name" value="PAS domain"/>
    <property type="match status" value="2"/>
</dbReference>
<dbReference type="SMART" id="SM00091">
    <property type="entry name" value="PAS"/>
    <property type="match status" value="2"/>
</dbReference>
<dbReference type="InterPro" id="IPR043128">
    <property type="entry name" value="Rev_trsase/Diguanyl_cyclase"/>
</dbReference>
<accession>A0ABV5ZER4</accession>
<reference evidence="5 6" key="1">
    <citation type="submission" date="2024-09" db="EMBL/GenBank/DDBJ databases">
        <authorList>
            <person name="Sun Q."/>
            <person name="Mori K."/>
        </authorList>
    </citation>
    <scope>NUCLEOTIDE SEQUENCE [LARGE SCALE GENOMIC DNA]</scope>
    <source>
        <strain evidence="5 6">ATCC 51285</strain>
    </source>
</reference>
<dbReference type="InterPro" id="IPR052155">
    <property type="entry name" value="Biofilm_reg_signaling"/>
</dbReference>
<dbReference type="InterPro" id="IPR035919">
    <property type="entry name" value="EAL_sf"/>
</dbReference>
<keyword evidence="1" id="KW-0175">Coiled coil</keyword>
<dbReference type="SMART" id="SM00052">
    <property type="entry name" value="EAL"/>
    <property type="match status" value="1"/>
</dbReference>